<comment type="caution">
    <text evidence="1">The sequence shown here is derived from an EMBL/GenBank/DDBJ whole genome shotgun (WGS) entry which is preliminary data.</text>
</comment>
<reference evidence="1 2" key="1">
    <citation type="journal article" date="2019" name="Nat. Med.">
        <title>A library of human gut bacterial isolates paired with longitudinal multiomics data enables mechanistic microbiome research.</title>
        <authorList>
            <person name="Poyet M."/>
            <person name="Groussin M."/>
            <person name="Gibbons S.M."/>
            <person name="Avila-Pacheco J."/>
            <person name="Jiang X."/>
            <person name="Kearney S.M."/>
            <person name="Perrotta A.R."/>
            <person name="Berdy B."/>
            <person name="Zhao S."/>
            <person name="Lieberman T.D."/>
            <person name="Swanson P.K."/>
            <person name="Smith M."/>
            <person name="Roesemann S."/>
            <person name="Alexander J.E."/>
            <person name="Rich S.A."/>
            <person name="Livny J."/>
            <person name="Vlamakis H."/>
            <person name="Clish C."/>
            <person name="Bullock K."/>
            <person name="Deik A."/>
            <person name="Scott J."/>
            <person name="Pierce K.A."/>
            <person name="Xavier R.J."/>
            <person name="Alm E.J."/>
        </authorList>
    </citation>
    <scope>NUCLEOTIDE SEQUENCE [LARGE SCALE GENOMIC DNA]</scope>
    <source>
        <strain evidence="1 2">BIOML-A4</strain>
    </source>
</reference>
<dbReference type="Proteomes" id="UP000472755">
    <property type="component" value="Unassembled WGS sequence"/>
</dbReference>
<evidence type="ECO:0000313" key="2">
    <source>
        <dbReference type="Proteomes" id="UP000472755"/>
    </source>
</evidence>
<protein>
    <submittedName>
        <fullName evidence="1">Uncharacterized protein</fullName>
    </submittedName>
</protein>
<gene>
    <name evidence="1" type="ORF">GMD59_14795</name>
</gene>
<proteinExistence type="predicted"/>
<organism evidence="1 2">
    <name type="scientific">Ruthenibacterium lactatiformans</name>
    <dbReference type="NCBI Taxonomy" id="1550024"/>
    <lineage>
        <taxon>Bacteria</taxon>
        <taxon>Bacillati</taxon>
        <taxon>Bacillota</taxon>
        <taxon>Clostridia</taxon>
        <taxon>Eubacteriales</taxon>
        <taxon>Oscillospiraceae</taxon>
        <taxon>Ruthenibacterium</taxon>
    </lineage>
</organism>
<dbReference type="AlphaFoldDB" id="A0A6L6LUN6"/>
<name>A0A6L6LUN6_9FIRM</name>
<accession>A0A6L6LUN6</accession>
<sequence>MANERDFIWQQQGASSFVKIKMDWARFGKIHFSFVQHSGKPACKQVASIEAALKVDGGDGALYLAEAVKNNTMERRRAKALEDQKASGAKYPAPMFTSMGGTTAQRSKTGQCVFRQVSLVPGMKTDYALQVVEADGEQTATGGISMKKGAQVTRITVGLKREELLSMASAILMAWQAYMIASSAYGTLGAKPYADVQDADEPDVSANRQMPVKVVTTTASTAWVIYDSLGETFEVAVSHDAAILCVQESITVLRKTGQCYSRKDNAEYNAVKTAIQTDCDELPSITLYGKDNTTCEVIVVKRTIRKSPQETQFPSGQAS</sequence>
<evidence type="ECO:0000313" key="1">
    <source>
        <dbReference type="EMBL" id="MTS28543.1"/>
    </source>
</evidence>
<dbReference type="RefSeq" id="WP_155202646.1">
    <property type="nucleotide sequence ID" value="NZ_JAFHCJ010000029.1"/>
</dbReference>
<dbReference type="EMBL" id="WMZU01000029">
    <property type="protein sequence ID" value="MTS28543.1"/>
    <property type="molecule type" value="Genomic_DNA"/>
</dbReference>